<protein>
    <submittedName>
        <fullName evidence="2">Uncharacterized protein</fullName>
    </submittedName>
</protein>
<evidence type="ECO:0000313" key="2">
    <source>
        <dbReference type="WBParaSite" id="PS1159_v2.g20406.t1"/>
    </source>
</evidence>
<accession>A0AC35FSJ3</accession>
<organism evidence="1 2">
    <name type="scientific">Panagrolaimus sp. PS1159</name>
    <dbReference type="NCBI Taxonomy" id="55785"/>
    <lineage>
        <taxon>Eukaryota</taxon>
        <taxon>Metazoa</taxon>
        <taxon>Ecdysozoa</taxon>
        <taxon>Nematoda</taxon>
        <taxon>Chromadorea</taxon>
        <taxon>Rhabditida</taxon>
        <taxon>Tylenchina</taxon>
        <taxon>Panagrolaimomorpha</taxon>
        <taxon>Panagrolaimoidea</taxon>
        <taxon>Panagrolaimidae</taxon>
        <taxon>Panagrolaimus</taxon>
    </lineage>
</organism>
<dbReference type="Proteomes" id="UP000887580">
    <property type="component" value="Unplaced"/>
</dbReference>
<reference evidence="2" key="1">
    <citation type="submission" date="2022-11" db="UniProtKB">
        <authorList>
            <consortium name="WormBaseParasite"/>
        </authorList>
    </citation>
    <scope>IDENTIFICATION</scope>
</reference>
<proteinExistence type="predicted"/>
<dbReference type="WBParaSite" id="PS1159_v2.g20406.t1">
    <property type="protein sequence ID" value="PS1159_v2.g20406.t1"/>
    <property type="gene ID" value="PS1159_v2.g20406"/>
</dbReference>
<evidence type="ECO:0000313" key="1">
    <source>
        <dbReference type="Proteomes" id="UP000887580"/>
    </source>
</evidence>
<sequence length="353" mass="39865">MTFLEGLEQIVFGFKLVVFGYCKNLVVGKQIASTLAANPHENFVIIHGRNKEKCENALATIISENKLEYENNVEYISADFSSFKQVSQMAEEVKIRFPRLNTFISCASVLISRRSMSVNGLELGFQINHLSHFYLWNALLPLMERNAPARIITVGSSLHAMGSIDYEDLMCEKMYDKYLQYSRTKLMNHMITFSLHRLLLQHGLNFSVTANVVDAEEPAENHHDVTCLSASRSYLCSRGNGVHTIQRLAEAPELSHVSGKYFDCTGKEIRSKTEATDERAQQKLWETDEKICEKLDAPISSSSNGSSRGSSGSDLPILHLGSLESARKQQQQKIVENNNVQKRLHHLHHHQIA</sequence>
<name>A0AC35FSJ3_9BILA</name>